<protein>
    <submittedName>
        <fullName evidence="2">GNAT family N-acetyltransferase</fullName>
        <ecNumber evidence="2">2.3.-.-</ecNumber>
    </submittedName>
</protein>
<reference evidence="3" key="1">
    <citation type="journal article" date="2019" name="Int. J. Syst. Evol. Microbiol.">
        <title>The Global Catalogue of Microorganisms (GCM) 10K type strain sequencing project: providing services to taxonomists for standard genome sequencing and annotation.</title>
        <authorList>
            <consortium name="The Broad Institute Genomics Platform"/>
            <consortium name="The Broad Institute Genome Sequencing Center for Infectious Disease"/>
            <person name="Wu L."/>
            <person name="Ma J."/>
        </authorList>
    </citation>
    <scope>NUCLEOTIDE SEQUENCE [LARGE SCALE GENOMIC DNA]</scope>
    <source>
        <strain evidence="3">KCTC 52274</strain>
    </source>
</reference>
<keyword evidence="2" id="KW-0012">Acyltransferase</keyword>
<name>A0ABW5LI42_9FLAO</name>
<sequence length="172" mass="20031">MKHQEIKIRELKLSDTSRLAELANNSNIWNNLRDYFPYPYKESDAELFINHVQTQNPQQSFGIEYNNDICGVISLIIQSDVYRRSAEIGYWIGEPYWGKGIATKAVELITRYGFEKLNLIRIYAGIFENNIASMKILEKNGYINEGISLKAVVKNSVLLNEHRYFIVNKNYQ</sequence>
<proteinExistence type="predicted"/>
<dbReference type="EC" id="2.3.-.-" evidence="2"/>
<dbReference type="SUPFAM" id="SSF55729">
    <property type="entry name" value="Acyl-CoA N-acyltransferases (Nat)"/>
    <property type="match status" value="1"/>
</dbReference>
<organism evidence="2 3">
    <name type="scientific">Aquimarina rubra</name>
    <dbReference type="NCBI Taxonomy" id="1920033"/>
    <lineage>
        <taxon>Bacteria</taxon>
        <taxon>Pseudomonadati</taxon>
        <taxon>Bacteroidota</taxon>
        <taxon>Flavobacteriia</taxon>
        <taxon>Flavobacteriales</taxon>
        <taxon>Flavobacteriaceae</taxon>
        <taxon>Aquimarina</taxon>
    </lineage>
</organism>
<dbReference type="CDD" id="cd04301">
    <property type="entry name" value="NAT_SF"/>
    <property type="match status" value="1"/>
</dbReference>
<dbReference type="PROSITE" id="PS51186">
    <property type="entry name" value="GNAT"/>
    <property type="match status" value="1"/>
</dbReference>
<evidence type="ECO:0000313" key="3">
    <source>
        <dbReference type="Proteomes" id="UP001597319"/>
    </source>
</evidence>
<dbReference type="RefSeq" id="WP_378293539.1">
    <property type="nucleotide sequence ID" value="NZ_JBHULE010000019.1"/>
</dbReference>
<dbReference type="Pfam" id="PF13302">
    <property type="entry name" value="Acetyltransf_3"/>
    <property type="match status" value="1"/>
</dbReference>
<dbReference type="Gene3D" id="3.40.630.30">
    <property type="match status" value="1"/>
</dbReference>
<evidence type="ECO:0000313" key="2">
    <source>
        <dbReference type="EMBL" id="MFD2563801.1"/>
    </source>
</evidence>
<dbReference type="GO" id="GO:0016746">
    <property type="term" value="F:acyltransferase activity"/>
    <property type="evidence" value="ECO:0007669"/>
    <property type="project" value="UniProtKB-KW"/>
</dbReference>
<dbReference type="PANTHER" id="PTHR43328:SF1">
    <property type="entry name" value="N-ACETYLTRANSFERASE DOMAIN-CONTAINING PROTEIN"/>
    <property type="match status" value="1"/>
</dbReference>
<dbReference type="Proteomes" id="UP001597319">
    <property type="component" value="Unassembled WGS sequence"/>
</dbReference>
<accession>A0ABW5LI42</accession>
<dbReference type="InterPro" id="IPR000182">
    <property type="entry name" value="GNAT_dom"/>
</dbReference>
<dbReference type="PANTHER" id="PTHR43328">
    <property type="entry name" value="ACETYLTRANSFERASE-RELATED"/>
    <property type="match status" value="1"/>
</dbReference>
<dbReference type="EMBL" id="JBHULE010000019">
    <property type="protein sequence ID" value="MFD2563801.1"/>
    <property type="molecule type" value="Genomic_DNA"/>
</dbReference>
<dbReference type="InterPro" id="IPR016181">
    <property type="entry name" value="Acyl_CoA_acyltransferase"/>
</dbReference>
<keyword evidence="2" id="KW-0808">Transferase</keyword>
<evidence type="ECO:0000259" key="1">
    <source>
        <dbReference type="PROSITE" id="PS51186"/>
    </source>
</evidence>
<gene>
    <name evidence="2" type="ORF">ACFSR1_14065</name>
</gene>
<keyword evidence="3" id="KW-1185">Reference proteome</keyword>
<comment type="caution">
    <text evidence="2">The sequence shown here is derived from an EMBL/GenBank/DDBJ whole genome shotgun (WGS) entry which is preliminary data.</text>
</comment>
<feature type="domain" description="N-acetyltransferase" evidence="1">
    <location>
        <begin position="6"/>
        <end position="164"/>
    </location>
</feature>